<evidence type="ECO:0008006" key="6">
    <source>
        <dbReference type="Google" id="ProtNLM"/>
    </source>
</evidence>
<keyword evidence="3" id="KW-0326">Glycosidase</keyword>
<dbReference type="GO" id="GO:0004575">
    <property type="term" value="F:sucrose alpha-glucosidase activity"/>
    <property type="evidence" value="ECO:0007669"/>
    <property type="project" value="TreeGrafter"/>
</dbReference>
<proteinExistence type="predicted"/>
<evidence type="ECO:0000313" key="4">
    <source>
        <dbReference type="EMBL" id="MQM20690.1"/>
    </source>
</evidence>
<keyword evidence="5" id="KW-1185">Reference proteome</keyword>
<dbReference type="Pfam" id="PF12899">
    <property type="entry name" value="Glyco_hydro_100"/>
    <property type="match status" value="1"/>
</dbReference>
<dbReference type="GO" id="GO:0033926">
    <property type="term" value="F:endo-alpha-N-acetylgalactosaminidase activity"/>
    <property type="evidence" value="ECO:0007669"/>
    <property type="project" value="InterPro"/>
</dbReference>
<name>A0A843XNL3_COLES</name>
<dbReference type="GO" id="GO:0005987">
    <property type="term" value="P:sucrose catabolic process"/>
    <property type="evidence" value="ECO:0007669"/>
    <property type="project" value="TreeGrafter"/>
</dbReference>
<dbReference type="InterPro" id="IPR024746">
    <property type="entry name" value="Glyco_hydro_100"/>
</dbReference>
<dbReference type="Proteomes" id="UP000652761">
    <property type="component" value="Unassembled WGS sequence"/>
</dbReference>
<dbReference type="AlphaFoldDB" id="A0A843XNL3"/>
<dbReference type="SUPFAM" id="SSF48208">
    <property type="entry name" value="Six-hairpin glycosidases"/>
    <property type="match status" value="1"/>
</dbReference>
<dbReference type="EMBL" id="NMUH01010076">
    <property type="protein sequence ID" value="MQM20690.1"/>
    <property type="molecule type" value="Genomic_DNA"/>
</dbReference>
<keyword evidence="1" id="KW-0378">Hydrolase</keyword>
<gene>
    <name evidence="4" type="ORF">Taro_053714</name>
</gene>
<dbReference type="OrthoDB" id="2014030at2759"/>
<evidence type="ECO:0000313" key="5">
    <source>
        <dbReference type="Proteomes" id="UP000652761"/>
    </source>
</evidence>
<comment type="caution">
    <text evidence="4">The sequence shown here is derived from an EMBL/GenBank/DDBJ whole genome shotgun (WGS) entry which is preliminary data.</text>
</comment>
<evidence type="ECO:0000256" key="3">
    <source>
        <dbReference type="ARBA" id="ARBA00023295"/>
    </source>
</evidence>
<accession>A0A843XNL3</accession>
<dbReference type="InterPro" id="IPR008928">
    <property type="entry name" value="6-hairpin_glycosidase_sf"/>
</dbReference>
<keyword evidence="2" id="KW-0119">Carbohydrate metabolism</keyword>
<evidence type="ECO:0000256" key="1">
    <source>
        <dbReference type="ARBA" id="ARBA00022801"/>
    </source>
</evidence>
<sequence length="121" mass="13739">AVIQKTLDIWSYHNGGSWPVIPCVRFCLLWLLTAASIKTGRPHIARCAIELAETRLLKDNWPEYYDGRLGRFVGKQAMKSQIWSAAGYLVSRFMLEDPTNLVMAALEEDKKMKPVIKRSAS</sequence>
<protein>
    <recommendedName>
        <fullName evidence="6">Beta-fructofuranosidase</fullName>
    </recommendedName>
</protein>
<reference evidence="4" key="1">
    <citation type="submission" date="2017-07" db="EMBL/GenBank/DDBJ databases">
        <title>Taro Niue Genome Assembly and Annotation.</title>
        <authorList>
            <person name="Atibalentja N."/>
            <person name="Keating K."/>
            <person name="Fields C.J."/>
        </authorList>
    </citation>
    <scope>NUCLEOTIDE SEQUENCE</scope>
    <source>
        <strain evidence="4">Niue_2</strain>
        <tissue evidence="4">Leaf</tissue>
    </source>
</reference>
<evidence type="ECO:0000256" key="2">
    <source>
        <dbReference type="ARBA" id="ARBA00023277"/>
    </source>
</evidence>
<feature type="non-terminal residue" evidence="4">
    <location>
        <position position="1"/>
    </location>
</feature>
<dbReference type="PANTHER" id="PTHR31916">
    <property type="match status" value="1"/>
</dbReference>
<organism evidence="4 5">
    <name type="scientific">Colocasia esculenta</name>
    <name type="common">Wild taro</name>
    <name type="synonym">Arum esculentum</name>
    <dbReference type="NCBI Taxonomy" id="4460"/>
    <lineage>
        <taxon>Eukaryota</taxon>
        <taxon>Viridiplantae</taxon>
        <taxon>Streptophyta</taxon>
        <taxon>Embryophyta</taxon>
        <taxon>Tracheophyta</taxon>
        <taxon>Spermatophyta</taxon>
        <taxon>Magnoliopsida</taxon>
        <taxon>Liliopsida</taxon>
        <taxon>Araceae</taxon>
        <taxon>Aroideae</taxon>
        <taxon>Colocasieae</taxon>
        <taxon>Colocasia</taxon>
    </lineage>
</organism>
<dbReference type="PANTHER" id="PTHR31916:SF59">
    <property type="entry name" value="CYTOSOLIC INVERTASE 1"/>
    <property type="match status" value="1"/>
</dbReference>